<comment type="subcellular location">
    <subcellularLocation>
        <location evidence="1">Cell membrane</location>
        <topology evidence="1">Multi-pass membrane protein</topology>
    </subcellularLocation>
</comment>
<evidence type="ECO:0000256" key="6">
    <source>
        <dbReference type="ARBA" id="ARBA00022692"/>
    </source>
</evidence>
<evidence type="ECO:0000256" key="4">
    <source>
        <dbReference type="ARBA" id="ARBA00022597"/>
    </source>
</evidence>
<dbReference type="OrthoDB" id="1649937at2"/>
<evidence type="ECO:0000256" key="1">
    <source>
        <dbReference type="ARBA" id="ARBA00004651"/>
    </source>
</evidence>
<evidence type="ECO:0000256" key="8">
    <source>
        <dbReference type="ARBA" id="ARBA00023136"/>
    </source>
</evidence>
<dbReference type="Proteomes" id="UP000005950">
    <property type="component" value="Unassembled WGS sequence"/>
</dbReference>
<proteinExistence type="predicted"/>
<dbReference type="STRING" id="545696.HOLDEFILI_03152"/>
<sequence length="266" mass="28804">MTLFQAILIGFVAFGGLLVTESGCGLMLNRPIVLAPIVGFILGDLYEGLIMGAALELIFLGVVSIGGSTPSDSTMGSILGTAFAISMNQGVEIALALAVPIGLLMQMVQYLVYFIRATQMSKVEVYAEQGQFNKITRLHFGSILIFAIIYGFIAFASLQFGVELMRNLVDQIPQVILDGLDAASMMLPAVGFALLMNMLWDNRLCVLLFFGFILATYLNLPIIAIAGIALTIGVLLVAQDMNHNRKLPEISLPQGQDQAEEEFFNE</sequence>
<dbReference type="RefSeq" id="WP_006060317.1">
    <property type="nucleotide sequence ID" value="NZ_GG657561.1"/>
</dbReference>
<evidence type="ECO:0000256" key="7">
    <source>
        <dbReference type="ARBA" id="ARBA00022989"/>
    </source>
</evidence>
<evidence type="ECO:0000256" key="5">
    <source>
        <dbReference type="ARBA" id="ARBA00022683"/>
    </source>
</evidence>
<dbReference type="PROSITE" id="PS51106">
    <property type="entry name" value="PTS_EIIC_TYPE_4"/>
    <property type="match status" value="1"/>
</dbReference>
<dbReference type="PANTHER" id="PTHR32502:SF8">
    <property type="entry name" value="N-ACETYLGALACTOSAMINE PERMEASE IIC COMPONENT 1"/>
    <property type="match status" value="1"/>
</dbReference>
<keyword evidence="6 9" id="KW-0812">Transmembrane</keyword>
<dbReference type="GO" id="GO:0009401">
    <property type="term" value="P:phosphoenolpyruvate-dependent sugar phosphotransferase system"/>
    <property type="evidence" value="ECO:0007669"/>
    <property type="project" value="UniProtKB-KW"/>
</dbReference>
<dbReference type="Pfam" id="PF03609">
    <property type="entry name" value="EII-Sor"/>
    <property type="match status" value="1"/>
</dbReference>
<keyword evidence="5" id="KW-0598">Phosphotransferase system</keyword>
<accession>B9YBE5</accession>
<evidence type="ECO:0000256" key="9">
    <source>
        <dbReference type="SAM" id="Phobius"/>
    </source>
</evidence>
<name>B9YBE5_9FIRM</name>
<evidence type="ECO:0000256" key="2">
    <source>
        <dbReference type="ARBA" id="ARBA00022448"/>
    </source>
</evidence>
<dbReference type="EMBL" id="ACCF01000199">
    <property type="protein sequence ID" value="EEF66666.1"/>
    <property type="molecule type" value="Genomic_DNA"/>
</dbReference>
<feature type="transmembrane region" description="Helical" evidence="9">
    <location>
        <begin position="138"/>
        <end position="162"/>
    </location>
</feature>
<organism evidence="10 11">
    <name type="scientific">Holdemania filiformis DSM 12042</name>
    <dbReference type="NCBI Taxonomy" id="545696"/>
    <lineage>
        <taxon>Bacteria</taxon>
        <taxon>Bacillati</taxon>
        <taxon>Bacillota</taxon>
        <taxon>Erysipelotrichia</taxon>
        <taxon>Erysipelotrichales</taxon>
        <taxon>Erysipelotrichaceae</taxon>
        <taxon>Holdemania</taxon>
    </lineage>
</organism>
<evidence type="ECO:0000313" key="11">
    <source>
        <dbReference type="Proteomes" id="UP000005950"/>
    </source>
</evidence>
<keyword evidence="4" id="KW-0762">Sugar transport</keyword>
<keyword evidence="8 9" id="KW-0472">Membrane</keyword>
<gene>
    <name evidence="10" type="ORF">HOLDEFILI_03152</name>
</gene>
<keyword evidence="3" id="KW-1003">Cell membrane</keyword>
<reference evidence="10 11" key="1">
    <citation type="submission" date="2008-12" db="EMBL/GenBank/DDBJ databases">
        <authorList>
            <person name="Fulton L."/>
            <person name="Clifton S."/>
            <person name="Fulton B."/>
            <person name="Xu J."/>
            <person name="Minx P."/>
            <person name="Pepin K.H."/>
            <person name="Johnson M."/>
            <person name="Bhonagiri V."/>
            <person name="Nash W.E."/>
            <person name="Mardis E.R."/>
            <person name="Wilson R.K."/>
        </authorList>
    </citation>
    <scope>NUCLEOTIDE SEQUENCE [LARGE SCALE GENOMIC DNA]</scope>
    <source>
        <strain evidence="10 11">DSM 12042</strain>
    </source>
</reference>
<feature type="transmembrane region" description="Helical" evidence="9">
    <location>
        <begin position="93"/>
        <end position="117"/>
    </location>
</feature>
<dbReference type="GO" id="GO:0005886">
    <property type="term" value="C:plasma membrane"/>
    <property type="evidence" value="ECO:0007669"/>
    <property type="project" value="UniProtKB-SubCell"/>
</dbReference>
<evidence type="ECO:0000313" key="10">
    <source>
        <dbReference type="EMBL" id="EEF66666.1"/>
    </source>
</evidence>
<comment type="caution">
    <text evidence="10">The sequence shown here is derived from an EMBL/GenBank/DDBJ whole genome shotgun (WGS) entry which is preliminary data.</text>
</comment>
<dbReference type="AlphaFoldDB" id="B9YBE5"/>
<dbReference type="PANTHER" id="PTHR32502">
    <property type="entry name" value="N-ACETYLGALACTOSAMINE PERMEASE II COMPONENT-RELATED"/>
    <property type="match status" value="1"/>
</dbReference>
<dbReference type="eggNOG" id="COG3715">
    <property type="taxonomic scope" value="Bacteria"/>
</dbReference>
<feature type="transmembrane region" description="Helical" evidence="9">
    <location>
        <begin position="6"/>
        <end position="28"/>
    </location>
</feature>
<feature type="transmembrane region" description="Helical" evidence="9">
    <location>
        <begin position="182"/>
        <end position="200"/>
    </location>
</feature>
<dbReference type="HOGENOM" id="CLU_069101_2_0_9"/>
<protein>
    <submittedName>
        <fullName evidence="10">PTS system sorbose-specific iic component</fullName>
    </submittedName>
</protein>
<feature type="transmembrane region" description="Helical" evidence="9">
    <location>
        <begin position="207"/>
        <end position="238"/>
    </location>
</feature>
<evidence type="ECO:0000256" key="3">
    <source>
        <dbReference type="ARBA" id="ARBA00022475"/>
    </source>
</evidence>
<keyword evidence="7 9" id="KW-1133">Transmembrane helix</keyword>
<reference evidence="10 11" key="2">
    <citation type="submission" date="2009-02" db="EMBL/GenBank/DDBJ databases">
        <title>Draft genome sequence of Holdemania filiformis DSM 12042.</title>
        <authorList>
            <person name="Sudarsanam P."/>
            <person name="Ley R."/>
            <person name="Guruge J."/>
            <person name="Turnbaugh P.J."/>
            <person name="Mahowald M."/>
            <person name="Liep D."/>
            <person name="Gordon J."/>
        </authorList>
    </citation>
    <scope>NUCLEOTIDE SEQUENCE [LARGE SCALE GENOMIC DNA]</scope>
    <source>
        <strain evidence="10 11">DSM 12042</strain>
    </source>
</reference>
<dbReference type="InterPro" id="IPR004700">
    <property type="entry name" value="PTS_IIC_man"/>
</dbReference>
<keyword evidence="2" id="KW-0813">Transport</keyword>
<dbReference type="InterPro" id="IPR050303">
    <property type="entry name" value="GatZ_KbaZ_carbometab"/>
</dbReference>